<evidence type="ECO:0000256" key="1">
    <source>
        <dbReference type="SAM" id="MobiDB-lite"/>
    </source>
</evidence>
<sequence length="86" mass="9330">MCASALVVVQCVRCARSRLLSLSSSVRCPSRCHSAKFSTNDRFDSSGSTCLEGQNRWQDTHGEDGRSLLSGNGTTGTVRTTEYRPS</sequence>
<reference evidence="2" key="1">
    <citation type="submission" date="2018-01" db="EMBL/GenBank/DDBJ databases">
        <title>An insight into the sialome of Amazonian anophelines.</title>
        <authorList>
            <person name="Ribeiro J.M."/>
            <person name="Scarpassa V."/>
            <person name="Calvo E."/>
        </authorList>
    </citation>
    <scope>NUCLEOTIDE SEQUENCE</scope>
    <source>
        <tissue evidence="2">Salivary glands</tissue>
    </source>
</reference>
<protein>
    <submittedName>
        <fullName evidence="2">Putative secreted protein</fullName>
    </submittedName>
</protein>
<accession>A0A2M4CAA2</accession>
<evidence type="ECO:0000313" key="2">
    <source>
        <dbReference type="EMBL" id="MBW62282.1"/>
    </source>
</evidence>
<feature type="region of interest" description="Disordered" evidence="1">
    <location>
        <begin position="61"/>
        <end position="86"/>
    </location>
</feature>
<dbReference type="EMBL" id="GGFJ01013141">
    <property type="protein sequence ID" value="MBW62282.1"/>
    <property type="molecule type" value="Transcribed_RNA"/>
</dbReference>
<name>A0A2M4CAA2_9DIPT</name>
<proteinExistence type="predicted"/>
<dbReference type="AlphaFoldDB" id="A0A2M4CAA2"/>
<feature type="compositionally biased region" description="Polar residues" evidence="1">
    <location>
        <begin position="69"/>
        <end position="80"/>
    </location>
</feature>
<organism evidence="2">
    <name type="scientific">Anopheles marajoara</name>
    <dbReference type="NCBI Taxonomy" id="58244"/>
    <lineage>
        <taxon>Eukaryota</taxon>
        <taxon>Metazoa</taxon>
        <taxon>Ecdysozoa</taxon>
        <taxon>Arthropoda</taxon>
        <taxon>Hexapoda</taxon>
        <taxon>Insecta</taxon>
        <taxon>Pterygota</taxon>
        <taxon>Neoptera</taxon>
        <taxon>Endopterygota</taxon>
        <taxon>Diptera</taxon>
        <taxon>Nematocera</taxon>
        <taxon>Culicoidea</taxon>
        <taxon>Culicidae</taxon>
        <taxon>Anophelinae</taxon>
        <taxon>Anopheles</taxon>
    </lineage>
</organism>